<keyword evidence="2" id="KW-1185">Reference proteome</keyword>
<dbReference type="EMBL" id="CM007653">
    <property type="protein sequence ID" value="ONI16764.1"/>
    <property type="molecule type" value="Genomic_DNA"/>
</dbReference>
<evidence type="ECO:0000313" key="2">
    <source>
        <dbReference type="Proteomes" id="UP000006882"/>
    </source>
</evidence>
<proteinExistence type="predicted"/>
<sequence>MPFGIFLSFMSFGNFLATHKCLRHLAKFHVLWQFFLQHISFMQMPSASCQVSCPFRALRHLVLRHASFVPLAPSCPRHLVLRRTSLEHSVPSSPLAPCLVTCSHDLRDVTPADRHAPCRSCRRLSHDKCMASPLPFSKHCADQAEDASMTLMSKHIAL</sequence>
<dbReference type="Gramene" id="ONI16764">
    <property type="protein sequence ID" value="ONI16764"/>
    <property type="gene ID" value="PRUPE_3G120800"/>
</dbReference>
<dbReference type="Proteomes" id="UP000006882">
    <property type="component" value="Chromosome G3"/>
</dbReference>
<name>A0A251PYW4_PRUPE</name>
<gene>
    <name evidence="1" type="ORF">PRUPE_3G120800</name>
</gene>
<organism evidence="1 2">
    <name type="scientific">Prunus persica</name>
    <name type="common">Peach</name>
    <name type="synonym">Amygdalus persica</name>
    <dbReference type="NCBI Taxonomy" id="3760"/>
    <lineage>
        <taxon>Eukaryota</taxon>
        <taxon>Viridiplantae</taxon>
        <taxon>Streptophyta</taxon>
        <taxon>Embryophyta</taxon>
        <taxon>Tracheophyta</taxon>
        <taxon>Spermatophyta</taxon>
        <taxon>Magnoliopsida</taxon>
        <taxon>eudicotyledons</taxon>
        <taxon>Gunneridae</taxon>
        <taxon>Pentapetalae</taxon>
        <taxon>rosids</taxon>
        <taxon>fabids</taxon>
        <taxon>Rosales</taxon>
        <taxon>Rosaceae</taxon>
        <taxon>Amygdaloideae</taxon>
        <taxon>Amygdaleae</taxon>
        <taxon>Prunus</taxon>
    </lineage>
</organism>
<protein>
    <submittedName>
        <fullName evidence="1">Uncharacterized protein</fullName>
    </submittedName>
</protein>
<evidence type="ECO:0000313" key="1">
    <source>
        <dbReference type="EMBL" id="ONI16764.1"/>
    </source>
</evidence>
<reference evidence="1 2" key="1">
    <citation type="journal article" date="2013" name="Nat. Genet.">
        <title>The high-quality draft genome of peach (Prunus persica) identifies unique patterns of genetic diversity, domestication and genome evolution.</title>
        <authorList>
            <consortium name="International Peach Genome Initiative"/>
            <person name="Verde I."/>
            <person name="Abbott A.G."/>
            <person name="Scalabrin S."/>
            <person name="Jung S."/>
            <person name="Shu S."/>
            <person name="Marroni F."/>
            <person name="Zhebentyayeva T."/>
            <person name="Dettori M.T."/>
            <person name="Grimwood J."/>
            <person name="Cattonaro F."/>
            <person name="Zuccolo A."/>
            <person name="Rossini L."/>
            <person name="Jenkins J."/>
            <person name="Vendramin E."/>
            <person name="Meisel L.A."/>
            <person name="Decroocq V."/>
            <person name="Sosinski B."/>
            <person name="Prochnik S."/>
            <person name="Mitros T."/>
            <person name="Policriti A."/>
            <person name="Cipriani G."/>
            <person name="Dondini L."/>
            <person name="Ficklin S."/>
            <person name="Goodstein D.M."/>
            <person name="Xuan P."/>
            <person name="Del Fabbro C."/>
            <person name="Aramini V."/>
            <person name="Copetti D."/>
            <person name="Gonzalez S."/>
            <person name="Horner D.S."/>
            <person name="Falchi R."/>
            <person name="Lucas S."/>
            <person name="Mica E."/>
            <person name="Maldonado J."/>
            <person name="Lazzari B."/>
            <person name="Bielenberg D."/>
            <person name="Pirona R."/>
            <person name="Miculan M."/>
            <person name="Barakat A."/>
            <person name="Testolin R."/>
            <person name="Stella A."/>
            <person name="Tartarini S."/>
            <person name="Tonutti P."/>
            <person name="Arus P."/>
            <person name="Orellana A."/>
            <person name="Wells C."/>
            <person name="Main D."/>
            <person name="Vizzotto G."/>
            <person name="Silva H."/>
            <person name="Salamini F."/>
            <person name="Schmutz J."/>
            <person name="Morgante M."/>
            <person name="Rokhsar D.S."/>
        </authorList>
    </citation>
    <scope>NUCLEOTIDE SEQUENCE [LARGE SCALE GENOMIC DNA]</scope>
    <source>
        <strain evidence="2">cv. Nemared</strain>
    </source>
</reference>
<dbReference type="AlphaFoldDB" id="A0A251PYW4"/>
<accession>A0A251PYW4</accession>